<keyword evidence="10" id="KW-1185">Reference proteome</keyword>
<organism evidence="9 10">
    <name type="scientific">Hypericibacter adhaerens</name>
    <dbReference type="NCBI Taxonomy" id="2602016"/>
    <lineage>
        <taxon>Bacteria</taxon>
        <taxon>Pseudomonadati</taxon>
        <taxon>Pseudomonadota</taxon>
        <taxon>Alphaproteobacteria</taxon>
        <taxon>Rhodospirillales</taxon>
        <taxon>Dongiaceae</taxon>
        <taxon>Hypericibacter</taxon>
    </lineage>
</organism>
<comment type="subcellular location">
    <subcellularLocation>
        <location evidence="1 7">Cell membrane</location>
        <topology evidence="1 7">Multi-pass membrane protein</topology>
    </subcellularLocation>
</comment>
<evidence type="ECO:0000313" key="9">
    <source>
        <dbReference type="EMBL" id="QEX24743.1"/>
    </source>
</evidence>
<dbReference type="InterPro" id="IPR000515">
    <property type="entry name" value="MetI-like"/>
</dbReference>
<dbReference type="CDD" id="cd06261">
    <property type="entry name" value="TM_PBP2"/>
    <property type="match status" value="1"/>
</dbReference>
<feature type="transmembrane region" description="Helical" evidence="7">
    <location>
        <begin position="193"/>
        <end position="218"/>
    </location>
</feature>
<feature type="transmembrane region" description="Helical" evidence="7">
    <location>
        <begin position="80"/>
        <end position="107"/>
    </location>
</feature>
<feature type="transmembrane region" description="Helical" evidence="7">
    <location>
        <begin position="21"/>
        <end position="43"/>
    </location>
</feature>
<protein>
    <submittedName>
        <fullName evidence="9">Sugar ABC transporter permease</fullName>
    </submittedName>
</protein>
<dbReference type="PROSITE" id="PS50928">
    <property type="entry name" value="ABC_TM1"/>
    <property type="match status" value="1"/>
</dbReference>
<feature type="transmembrane region" description="Helical" evidence="7">
    <location>
        <begin position="119"/>
        <end position="141"/>
    </location>
</feature>
<dbReference type="GO" id="GO:0005886">
    <property type="term" value="C:plasma membrane"/>
    <property type="evidence" value="ECO:0007669"/>
    <property type="project" value="UniProtKB-SubCell"/>
</dbReference>
<dbReference type="KEGG" id="hadh:FRZ61_46840"/>
<dbReference type="Pfam" id="PF00528">
    <property type="entry name" value="BPD_transp_1"/>
    <property type="match status" value="1"/>
</dbReference>
<evidence type="ECO:0000256" key="7">
    <source>
        <dbReference type="RuleBase" id="RU363032"/>
    </source>
</evidence>
<feature type="domain" description="ABC transmembrane type-1" evidence="8">
    <location>
        <begin position="81"/>
        <end position="277"/>
    </location>
</feature>
<keyword evidence="4 7" id="KW-0812">Transmembrane</keyword>
<evidence type="ECO:0000313" key="10">
    <source>
        <dbReference type="Proteomes" id="UP000325797"/>
    </source>
</evidence>
<dbReference type="PANTHER" id="PTHR43744">
    <property type="entry name" value="ABC TRANSPORTER PERMEASE PROTEIN MG189-RELATED-RELATED"/>
    <property type="match status" value="1"/>
</dbReference>
<feature type="transmembrane region" description="Helical" evidence="7">
    <location>
        <begin position="153"/>
        <end position="172"/>
    </location>
</feature>
<dbReference type="PANTHER" id="PTHR43744:SF12">
    <property type="entry name" value="ABC TRANSPORTER PERMEASE PROTEIN MG189-RELATED"/>
    <property type="match status" value="1"/>
</dbReference>
<sequence>METDLGNRRALGLWLAHLRRTPLLIFLILYTVATGGPFLWVAAMSLRTTPEIFDNPYALPIPAHWGKFIDAWTVSKYGTYFWNSLIVVGGAVILLTIIGSMAAHCLARYRFRGNRAVRIAILSGMILPPQLLILSLFQILLQFGLYNSLPGVIIAYVSTQLAMTVYILEGFFAQLPQDLFDAARMDGYSEFQIFWRITLPIGMPAVFTTITLNFIILWNEFLYAIVLLTDDDKRTLPLGIMHFMGAHQLDVGMIATGLMISIAPVILIYAFFSDILIKGMTAGAVR</sequence>
<reference evidence="9 10" key="1">
    <citation type="submission" date="2019-08" db="EMBL/GenBank/DDBJ databases">
        <title>Hyperibacter terrae gen. nov., sp. nov. and Hyperibacter viscosus sp. nov., two new members in the family Rhodospirillaceae isolated from the rhizosphere of Hypericum perforatum.</title>
        <authorList>
            <person name="Noviana Z."/>
        </authorList>
    </citation>
    <scope>NUCLEOTIDE SEQUENCE [LARGE SCALE GENOMIC DNA]</scope>
    <source>
        <strain evidence="9 10">R5959</strain>
    </source>
</reference>
<dbReference type="GO" id="GO:0055085">
    <property type="term" value="P:transmembrane transport"/>
    <property type="evidence" value="ECO:0007669"/>
    <property type="project" value="InterPro"/>
</dbReference>
<evidence type="ECO:0000256" key="1">
    <source>
        <dbReference type="ARBA" id="ARBA00004651"/>
    </source>
</evidence>
<gene>
    <name evidence="9" type="ORF">FRZ61_46840</name>
</gene>
<dbReference type="Gene3D" id="1.10.3720.10">
    <property type="entry name" value="MetI-like"/>
    <property type="match status" value="1"/>
</dbReference>
<evidence type="ECO:0000256" key="6">
    <source>
        <dbReference type="ARBA" id="ARBA00023136"/>
    </source>
</evidence>
<dbReference type="AlphaFoldDB" id="A0A5J6N7E8"/>
<dbReference type="EMBL" id="CP042582">
    <property type="protein sequence ID" value="QEX24743.1"/>
    <property type="molecule type" value="Genomic_DNA"/>
</dbReference>
<feature type="transmembrane region" description="Helical" evidence="7">
    <location>
        <begin position="251"/>
        <end position="272"/>
    </location>
</feature>
<keyword evidence="3" id="KW-1003">Cell membrane</keyword>
<evidence type="ECO:0000256" key="4">
    <source>
        <dbReference type="ARBA" id="ARBA00022692"/>
    </source>
</evidence>
<evidence type="ECO:0000256" key="3">
    <source>
        <dbReference type="ARBA" id="ARBA00022475"/>
    </source>
</evidence>
<dbReference type="RefSeq" id="WP_225308969.1">
    <property type="nucleotide sequence ID" value="NZ_CP042582.1"/>
</dbReference>
<comment type="similarity">
    <text evidence="7">Belongs to the binding-protein-dependent transport system permease family.</text>
</comment>
<dbReference type="InterPro" id="IPR035906">
    <property type="entry name" value="MetI-like_sf"/>
</dbReference>
<dbReference type="SUPFAM" id="SSF161098">
    <property type="entry name" value="MetI-like"/>
    <property type="match status" value="1"/>
</dbReference>
<name>A0A5J6N7E8_9PROT</name>
<keyword evidence="5 7" id="KW-1133">Transmembrane helix</keyword>
<accession>A0A5J6N7E8</accession>
<dbReference type="Proteomes" id="UP000325797">
    <property type="component" value="Chromosome"/>
</dbReference>
<evidence type="ECO:0000259" key="8">
    <source>
        <dbReference type="PROSITE" id="PS50928"/>
    </source>
</evidence>
<proteinExistence type="inferred from homology"/>
<keyword evidence="6 7" id="KW-0472">Membrane</keyword>
<evidence type="ECO:0000256" key="2">
    <source>
        <dbReference type="ARBA" id="ARBA00022448"/>
    </source>
</evidence>
<evidence type="ECO:0000256" key="5">
    <source>
        <dbReference type="ARBA" id="ARBA00022989"/>
    </source>
</evidence>
<keyword evidence="2 7" id="KW-0813">Transport</keyword>